<evidence type="ECO:0000256" key="8">
    <source>
        <dbReference type="ARBA" id="ARBA00022833"/>
    </source>
</evidence>
<dbReference type="GO" id="GO:0046872">
    <property type="term" value="F:metal ion binding"/>
    <property type="evidence" value="ECO:0007669"/>
    <property type="project" value="UniProtKB-KW"/>
</dbReference>
<dbReference type="InterPro" id="IPR020937">
    <property type="entry name" value="SecA_CS"/>
</dbReference>
<name>A0A1H2QGE2_9FIRM</name>
<dbReference type="FunFam" id="1.10.3060.10:FF:000002">
    <property type="entry name" value="Preprotein translocase subunit SecA"/>
    <property type="match status" value="1"/>
</dbReference>
<dbReference type="PROSITE" id="PS51196">
    <property type="entry name" value="SECA_MOTOR_DEAD"/>
    <property type="match status" value="1"/>
</dbReference>
<dbReference type="SMART" id="SM00957">
    <property type="entry name" value="SecA_DEAD"/>
    <property type="match status" value="1"/>
</dbReference>
<comment type="function">
    <text evidence="15">Part of the Sec protein translocase complex. Interacts with the SecYEG preprotein conducting channel. Has a central role in coupling the hydrolysis of ATP to the transfer of proteins into and across the cell membrane, serving as an ATP-driven molecular motor driving the stepwise translocation of polypeptide chains across the membrane.</text>
</comment>
<dbReference type="InterPro" id="IPR014018">
    <property type="entry name" value="SecA_motor_DEAD"/>
</dbReference>
<dbReference type="EMBL" id="FNNG01000001">
    <property type="protein sequence ID" value="SDW06192.1"/>
    <property type="molecule type" value="Genomic_DNA"/>
</dbReference>
<sequence length="911" mass="105004">MLGFLNKILGSYSERELKRIEPLVNKIESLDEEMQKLSDTELRAKTAEFQERLKKGETLDQLLPEAFAVVREAAYRTLGMKHFRVQLMGGIILHQGRIAEMKTGEGKTLVATLPAYLNALTGNGVHIVTVNDYLAKRDRQWMGKVYEFLGLTVGCIVHGMNSKERKEAYNCHITYGTNNEFGFDYLRDNMVIYKEEMVQRKLNYAIVDEVDSILIDEARTPLIISGQGEQSTKLYEAANAFVSTLTGRIIDPKEQKRDPFDREVKEETVDFLIDEKARTCTLTEKGTLKAEKYFGLENLADPSNMEIAHHINQALKARNIMKRDIDYVVKDGEVIIVDEFTGRLMYGRRYSEGLHQAIEAKEGLKIKSESKTLATITFQNYFRMYEKLAGMTGTAKTEEEEFREIYGMDVIEIPTNELVIRKDYPDVVYKSEEAKFRAIVEEIKEKHKIGQPVLVGTISIEKSELLSKMLKREGIPHQVLNAKHHEKEAEIVAQAGRFGAITIATNMAGRGTDIVLGGNPEYLAKMELKKKGYRDEVIAMVDSFVETDDEEVIKAKEEYNEYYKRFKKETEEEAKKVIEVGGLHIIGTERHESRRIDNQLRGRSGRQGDPGSSRFYISLEDDLMRLFGGDRLRDMVENLNMPDDEPLEHKLLTKSIENAQRKVESNNFAIRKHVLQYDDVMNKQREIIYGERRRVLEGENLRAHIMGMLRNITEEAIEIYTNQSNNPEEWDIVGLTNYLERIFLPKGGLDVEKVKSLNKEELIQMLYSIGEERYKEKEQEIGEDMFRELERIILLQVVDSKWMDHIDLMDQLRQGISLRAYGNEDPVRAYQNEGFEMFEEMNYSIQEDTVRYLFNVQSPEKMRRRRVAEPSNAGDKPQHPIVKKKKIGRNDPCPCGSGKKYKKCCGANLNN</sequence>
<evidence type="ECO:0000256" key="17">
    <source>
        <dbReference type="SAM" id="MobiDB-lite"/>
    </source>
</evidence>
<dbReference type="InterPro" id="IPR036266">
    <property type="entry name" value="SecA_Wing/Scaffold_sf"/>
</dbReference>
<proteinExistence type="inferred from homology"/>
<keyword evidence="12 15" id="KW-0811">Translocation</keyword>
<keyword evidence="13 15" id="KW-0472">Membrane</keyword>
<feature type="region of interest" description="Disordered" evidence="17">
    <location>
        <begin position="863"/>
        <end position="889"/>
    </location>
</feature>
<dbReference type="InterPro" id="IPR004027">
    <property type="entry name" value="SEC_C_motif"/>
</dbReference>
<dbReference type="Proteomes" id="UP000198828">
    <property type="component" value="Unassembled WGS sequence"/>
</dbReference>
<dbReference type="RefSeq" id="WP_093749855.1">
    <property type="nucleotide sequence ID" value="NZ_BSYN01000001.1"/>
</dbReference>
<dbReference type="SUPFAM" id="SSF81767">
    <property type="entry name" value="Pre-protein crosslinking domain of SecA"/>
    <property type="match status" value="1"/>
</dbReference>
<dbReference type="OrthoDB" id="9805579at2"/>
<dbReference type="GO" id="GO:0005829">
    <property type="term" value="C:cytosol"/>
    <property type="evidence" value="ECO:0007669"/>
    <property type="project" value="TreeGrafter"/>
</dbReference>
<evidence type="ECO:0000256" key="9">
    <source>
        <dbReference type="ARBA" id="ARBA00022840"/>
    </source>
</evidence>
<keyword evidence="11 15" id="KW-1278">Translocase</keyword>
<dbReference type="PROSITE" id="PS51192">
    <property type="entry name" value="HELICASE_ATP_BIND_1"/>
    <property type="match status" value="1"/>
</dbReference>
<dbReference type="GO" id="GO:0005886">
    <property type="term" value="C:plasma membrane"/>
    <property type="evidence" value="ECO:0007669"/>
    <property type="project" value="UniProtKB-SubCell"/>
</dbReference>
<dbReference type="EC" id="7.4.2.8" evidence="15"/>
<dbReference type="InterPro" id="IPR011116">
    <property type="entry name" value="SecA_Wing/Scaffold"/>
</dbReference>
<dbReference type="PANTHER" id="PTHR30612:SF0">
    <property type="entry name" value="CHLOROPLAST PROTEIN-TRANSPORTING ATPASE"/>
    <property type="match status" value="1"/>
</dbReference>
<comment type="cofactor">
    <cofactor evidence="1">
        <name>Zn(2+)</name>
        <dbReference type="ChEBI" id="CHEBI:29105"/>
    </cofactor>
</comment>
<dbReference type="Pfam" id="PF21090">
    <property type="entry name" value="P-loop_SecA"/>
    <property type="match status" value="1"/>
</dbReference>
<evidence type="ECO:0000256" key="1">
    <source>
        <dbReference type="ARBA" id="ARBA00001947"/>
    </source>
</evidence>
<evidence type="ECO:0000256" key="10">
    <source>
        <dbReference type="ARBA" id="ARBA00022927"/>
    </source>
</evidence>
<keyword evidence="4 15" id="KW-1003">Cell membrane</keyword>
<dbReference type="GO" id="GO:0006605">
    <property type="term" value="P:protein targeting"/>
    <property type="evidence" value="ECO:0007669"/>
    <property type="project" value="UniProtKB-UniRule"/>
</dbReference>
<evidence type="ECO:0000256" key="13">
    <source>
        <dbReference type="ARBA" id="ARBA00023136"/>
    </source>
</evidence>
<evidence type="ECO:0000256" key="7">
    <source>
        <dbReference type="ARBA" id="ARBA00022741"/>
    </source>
</evidence>
<evidence type="ECO:0000256" key="11">
    <source>
        <dbReference type="ARBA" id="ARBA00022967"/>
    </source>
</evidence>
<keyword evidence="3 15" id="KW-0813">Transport</keyword>
<dbReference type="GO" id="GO:0017038">
    <property type="term" value="P:protein import"/>
    <property type="evidence" value="ECO:0007669"/>
    <property type="project" value="InterPro"/>
</dbReference>
<evidence type="ECO:0000256" key="3">
    <source>
        <dbReference type="ARBA" id="ARBA00022448"/>
    </source>
</evidence>
<gene>
    <name evidence="15" type="primary">secA</name>
    <name evidence="20" type="ORF">SAMN05660923_00141</name>
</gene>
<evidence type="ECO:0000256" key="12">
    <source>
        <dbReference type="ARBA" id="ARBA00023010"/>
    </source>
</evidence>
<dbReference type="GO" id="GO:0031522">
    <property type="term" value="C:cell envelope Sec protein transport complex"/>
    <property type="evidence" value="ECO:0007669"/>
    <property type="project" value="TreeGrafter"/>
</dbReference>
<feature type="binding site" evidence="15">
    <location>
        <begin position="104"/>
        <end position="108"/>
    </location>
    <ligand>
        <name>ATP</name>
        <dbReference type="ChEBI" id="CHEBI:30616"/>
    </ligand>
</feature>
<feature type="domain" description="SecA family profile" evidence="19">
    <location>
        <begin position="2"/>
        <end position="648"/>
    </location>
</feature>
<organism evidence="20 21">
    <name type="scientific">Tepidimicrobium xylanilyticum</name>
    <dbReference type="NCBI Taxonomy" id="1123352"/>
    <lineage>
        <taxon>Bacteria</taxon>
        <taxon>Bacillati</taxon>
        <taxon>Bacillota</taxon>
        <taxon>Tissierellia</taxon>
        <taxon>Tissierellales</taxon>
        <taxon>Tepidimicrobiaceae</taxon>
        <taxon>Tepidimicrobium</taxon>
    </lineage>
</organism>
<dbReference type="Gene3D" id="3.90.1440.10">
    <property type="entry name" value="SecA, preprotein cross-linking domain"/>
    <property type="match status" value="1"/>
</dbReference>
<evidence type="ECO:0000256" key="14">
    <source>
        <dbReference type="ARBA" id="ARBA00034006"/>
    </source>
</evidence>
<dbReference type="Gene3D" id="1.10.3060.10">
    <property type="entry name" value="Helical scaffold and wing domains of SecA"/>
    <property type="match status" value="1"/>
</dbReference>
<dbReference type="CDD" id="cd18803">
    <property type="entry name" value="SF2_C_secA"/>
    <property type="match status" value="1"/>
</dbReference>
<dbReference type="AlphaFoldDB" id="A0A1H2QGE2"/>
<dbReference type="Pfam" id="PF07516">
    <property type="entry name" value="SecA_SW"/>
    <property type="match status" value="1"/>
</dbReference>
<keyword evidence="8" id="KW-0862">Zinc</keyword>
<comment type="subunit">
    <text evidence="15">Monomer and homodimer. Part of the essential Sec protein translocation apparatus which comprises SecA, SecYEG and auxiliary proteins SecDF. Other proteins may also be involved.</text>
</comment>
<reference evidence="20 21" key="1">
    <citation type="submission" date="2016-10" db="EMBL/GenBank/DDBJ databases">
        <authorList>
            <person name="de Groot N.N."/>
        </authorList>
    </citation>
    <scope>NUCLEOTIDE SEQUENCE [LARGE SCALE GENOMIC DNA]</scope>
    <source>
        <strain evidence="20 21">DSM 23310</strain>
    </source>
</reference>
<evidence type="ECO:0000256" key="15">
    <source>
        <dbReference type="HAMAP-Rule" id="MF_01382"/>
    </source>
</evidence>
<dbReference type="FunFam" id="3.40.50.300:FF:000113">
    <property type="entry name" value="Preprotein translocase subunit SecA"/>
    <property type="match status" value="1"/>
</dbReference>
<dbReference type="FunFam" id="3.90.1440.10:FF:000002">
    <property type="entry name" value="Protein translocase subunit SecA"/>
    <property type="match status" value="1"/>
</dbReference>
<feature type="binding site" evidence="15">
    <location>
        <position position="513"/>
    </location>
    <ligand>
        <name>ATP</name>
        <dbReference type="ChEBI" id="CHEBI:30616"/>
    </ligand>
</feature>
<dbReference type="Pfam" id="PF01043">
    <property type="entry name" value="SecA_PP_bind"/>
    <property type="match status" value="1"/>
</dbReference>
<evidence type="ECO:0000259" key="18">
    <source>
        <dbReference type="PROSITE" id="PS51192"/>
    </source>
</evidence>
<dbReference type="SUPFAM" id="SSF81886">
    <property type="entry name" value="Helical scaffold and wing domains of SecA"/>
    <property type="match status" value="1"/>
</dbReference>
<keyword evidence="10 15" id="KW-0653">Protein transport</keyword>
<dbReference type="FunFam" id="3.40.50.300:FF:000334">
    <property type="entry name" value="Protein translocase subunit SecA"/>
    <property type="match status" value="1"/>
</dbReference>
<comment type="similarity">
    <text evidence="2 15 16">Belongs to the SecA family.</text>
</comment>
<comment type="subcellular location">
    <subcellularLocation>
        <location evidence="15">Cell membrane</location>
        <topology evidence="15">Peripheral membrane protein</topology>
        <orientation evidence="15">Cytoplasmic side</orientation>
    </subcellularLocation>
    <subcellularLocation>
        <location evidence="15">Cytoplasm</location>
    </subcellularLocation>
    <text evidence="15">Distribution is 50-50.</text>
</comment>
<evidence type="ECO:0000256" key="2">
    <source>
        <dbReference type="ARBA" id="ARBA00007650"/>
    </source>
</evidence>
<dbReference type="HAMAP" id="MF_01382">
    <property type="entry name" value="SecA"/>
    <property type="match status" value="1"/>
</dbReference>
<dbReference type="InterPro" id="IPR011130">
    <property type="entry name" value="SecA_preprotein_X-link_dom"/>
</dbReference>
<keyword evidence="21" id="KW-1185">Reference proteome</keyword>
<dbReference type="InterPro" id="IPR036670">
    <property type="entry name" value="SecA_X-link_sf"/>
</dbReference>
<keyword evidence="9 15" id="KW-0067">ATP-binding</keyword>
<dbReference type="PROSITE" id="PS01312">
    <property type="entry name" value="SECA"/>
    <property type="match status" value="1"/>
</dbReference>
<evidence type="ECO:0000256" key="6">
    <source>
        <dbReference type="ARBA" id="ARBA00022723"/>
    </source>
</evidence>
<evidence type="ECO:0000313" key="21">
    <source>
        <dbReference type="Proteomes" id="UP000198828"/>
    </source>
</evidence>
<dbReference type="Gene3D" id="3.40.50.300">
    <property type="entry name" value="P-loop containing nucleotide triphosphate hydrolases"/>
    <property type="match status" value="2"/>
</dbReference>
<dbReference type="InterPro" id="IPR027417">
    <property type="entry name" value="P-loop_NTPase"/>
</dbReference>
<protein>
    <recommendedName>
        <fullName evidence="15 16">Protein translocase subunit SecA</fullName>
        <ecNumber evidence="15">7.4.2.8</ecNumber>
    </recommendedName>
</protein>
<dbReference type="NCBIfam" id="NF009538">
    <property type="entry name" value="PRK12904.1"/>
    <property type="match status" value="1"/>
</dbReference>
<dbReference type="GO" id="GO:0065002">
    <property type="term" value="P:intracellular protein transmembrane transport"/>
    <property type="evidence" value="ECO:0007669"/>
    <property type="project" value="UniProtKB-UniRule"/>
</dbReference>
<feature type="binding site" evidence="15">
    <location>
        <position position="86"/>
    </location>
    <ligand>
        <name>ATP</name>
        <dbReference type="ChEBI" id="CHEBI:30616"/>
    </ligand>
</feature>
<dbReference type="InterPro" id="IPR044722">
    <property type="entry name" value="SecA_SF2_C"/>
</dbReference>
<feature type="domain" description="Helicase ATP-binding" evidence="18">
    <location>
        <begin position="88"/>
        <end position="267"/>
    </location>
</feature>
<dbReference type="GO" id="GO:0008564">
    <property type="term" value="F:protein-exporting ATPase activity"/>
    <property type="evidence" value="ECO:0007669"/>
    <property type="project" value="UniProtKB-EC"/>
</dbReference>
<dbReference type="InterPro" id="IPR000185">
    <property type="entry name" value="SecA"/>
</dbReference>
<dbReference type="NCBIfam" id="TIGR00963">
    <property type="entry name" value="secA"/>
    <property type="match status" value="1"/>
</dbReference>
<evidence type="ECO:0000313" key="20">
    <source>
        <dbReference type="EMBL" id="SDW06192.1"/>
    </source>
</evidence>
<dbReference type="Pfam" id="PF02810">
    <property type="entry name" value="SEC-C"/>
    <property type="match status" value="1"/>
</dbReference>
<dbReference type="PRINTS" id="PR00906">
    <property type="entry name" value="SECA"/>
</dbReference>
<evidence type="ECO:0000256" key="5">
    <source>
        <dbReference type="ARBA" id="ARBA00022490"/>
    </source>
</evidence>
<dbReference type="CDD" id="cd17928">
    <property type="entry name" value="DEXDc_SecA"/>
    <property type="match status" value="1"/>
</dbReference>
<evidence type="ECO:0000256" key="16">
    <source>
        <dbReference type="RuleBase" id="RU003874"/>
    </source>
</evidence>
<keyword evidence="5 15" id="KW-0963">Cytoplasm</keyword>
<dbReference type="InterPro" id="IPR011115">
    <property type="entry name" value="SecA_DEAD"/>
</dbReference>
<dbReference type="SMART" id="SM00958">
    <property type="entry name" value="SecA_PP_bind"/>
    <property type="match status" value="1"/>
</dbReference>
<dbReference type="GO" id="GO:0005524">
    <property type="term" value="F:ATP binding"/>
    <property type="evidence" value="ECO:0007669"/>
    <property type="project" value="UniProtKB-UniRule"/>
</dbReference>
<dbReference type="GO" id="GO:0043952">
    <property type="term" value="P:protein transport by the Sec complex"/>
    <property type="evidence" value="ECO:0007669"/>
    <property type="project" value="UniProtKB-ARBA"/>
</dbReference>
<comment type="catalytic activity">
    <reaction evidence="14 15">
        <text>ATP + H2O + cellular proteinSide 1 = ADP + phosphate + cellular proteinSide 2.</text>
        <dbReference type="EC" id="7.4.2.8"/>
    </reaction>
</comment>
<dbReference type="InterPro" id="IPR014001">
    <property type="entry name" value="Helicase_ATP-bd"/>
</dbReference>
<keyword evidence="7 15" id="KW-0547">Nucleotide-binding</keyword>
<keyword evidence="6" id="KW-0479">Metal-binding</keyword>
<dbReference type="SUPFAM" id="SSF52540">
    <property type="entry name" value="P-loop containing nucleoside triphosphate hydrolases"/>
    <property type="match status" value="2"/>
</dbReference>
<evidence type="ECO:0000256" key="4">
    <source>
        <dbReference type="ARBA" id="ARBA00022475"/>
    </source>
</evidence>
<evidence type="ECO:0000259" key="19">
    <source>
        <dbReference type="PROSITE" id="PS51196"/>
    </source>
</evidence>
<dbReference type="PANTHER" id="PTHR30612">
    <property type="entry name" value="SECA INNER MEMBRANE COMPONENT OF SEC PROTEIN SECRETION SYSTEM"/>
    <property type="match status" value="1"/>
</dbReference>
<dbReference type="Pfam" id="PF07517">
    <property type="entry name" value="SecA_DEAD"/>
    <property type="match status" value="1"/>
</dbReference>
<accession>A0A1H2QGE2</accession>